<protein>
    <submittedName>
        <fullName evidence="1">Uncharacterized protein</fullName>
    </submittedName>
</protein>
<organism evidence="1 2">
    <name type="scientific">Protopolystoma xenopodis</name>
    <dbReference type="NCBI Taxonomy" id="117903"/>
    <lineage>
        <taxon>Eukaryota</taxon>
        <taxon>Metazoa</taxon>
        <taxon>Spiralia</taxon>
        <taxon>Lophotrochozoa</taxon>
        <taxon>Platyhelminthes</taxon>
        <taxon>Monogenea</taxon>
        <taxon>Polyopisthocotylea</taxon>
        <taxon>Polystomatidea</taxon>
        <taxon>Polystomatidae</taxon>
        <taxon>Protopolystoma</taxon>
    </lineage>
</organism>
<keyword evidence="2" id="KW-1185">Reference proteome</keyword>
<evidence type="ECO:0000313" key="1">
    <source>
        <dbReference type="EMBL" id="VEL15972.1"/>
    </source>
</evidence>
<dbReference type="Proteomes" id="UP000784294">
    <property type="component" value="Unassembled WGS sequence"/>
</dbReference>
<name>A0A448WND0_9PLAT</name>
<proteinExistence type="predicted"/>
<accession>A0A448WND0</accession>
<dbReference type="EMBL" id="CAAALY010026618">
    <property type="protein sequence ID" value="VEL15972.1"/>
    <property type="molecule type" value="Genomic_DNA"/>
</dbReference>
<dbReference type="AlphaFoldDB" id="A0A448WND0"/>
<evidence type="ECO:0000313" key="2">
    <source>
        <dbReference type="Proteomes" id="UP000784294"/>
    </source>
</evidence>
<comment type="caution">
    <text evidence="1">The sequence shown here is derived from an EMBL/GenBank/DDBJ whole genome shotgun (WGS) entry which is preliminary data.</text>
</comment>
<gene>
    <name evidence="1" type="ORF">PXEA_LOCUS9412</name>
</gene>
<sequence length="152" mass="17230">MPGKYGTDITVPSDLMMEILIFLRFRVCVKMRDIKISGSSCLQFQLVAPPSQGKCSFEKSGDSSECVKCQGFSSPLNLPLRYHYYCSSKATNELHTLEFSASSTFCDWIEPHLNTWEPCVKILDPFGGYATYCGTERKVRNGFYEIYSPNFV</sequence>
<reference evidence="1" key="1">
    <citation type="submission" date="2018-11" db="EMBL/GenBank/DDBJ databases">
        <authorList>
            <consortium name="Pathogen Informatics"/>
        </authorList>
    </citation>
    <scope>NUCLEOTIDE SEQUENCE</scope>
</reference>